<dbReference type="Proteomes" id="UP000095286">
    <property type="component" value="Unplaced"/>
</dbReference>
<organism evidence="1 2">
    <name type="scientific">Rhabditophanes sp. KR3021</name>
    <dbReference type="NCBI Taxonomy" id="114890"/>
    <lineage>
        <taxon>Eukaryota</taxon>
        <taxon>Metazoa</taxon>
        <taxon>Ecdysozoa</taxon>
        <taxon>Nematoda</taxon>
        <taxon>Chromadorea</taxon>
        <taxon>Rhabditida</taxon>
        <taxon>Tylenchina</taxon>
        <taxon>Panagrolaimomorpha</taxon>
        <taxon>Strongyloidoidea</taxon>
        <taxon>Alloionematidae</taxon>
        <taxon>Rhabditophanes</taxon>
    </lineage>
</organism>
<evidence type="ECO:0000313" key="1">
    <source>
        <dbReference type="Proteomes" id="UP000095286"/>
    </source>
</evidence>
<evidence type="ECO:0000313" key="2">
    <source>
        <dbReference type="WBParaSite" id="RSKR_0000704100.1"/>
    </source>
</evidence>
<reference evidence="2" key="1">
    <citation type="submission" date="2016-11" db="UniProtKB">
        <authorList>
            <consortium name="WormBaseParasite"/>
        </authorList>
    </citation>
    <scope>IDENTIFICATION</scope>
    <source>
        <strain evidence="2">KR3021</strain>
    </source>
</reference>
<name>A0AC35U3B2_9BILA</name>
<dbReference type="WBParaSite" id="RSKR_0000704100.1">
    <property type="protein sequence ID" value="RSKR_0000704100.1"/>
    <property type="gene ID" value="RSKR_0000704100"/>
</dbReference>
<sequence>MEGNVFEDIMSMEPTEEKNVFKAFKLRQNFAKVSVFGGQLVSQCIVAACKTVDPLMECHNAQLNFLSGIVVNEPLKYKVLETRNGKSFATRMVG</sequence>
<accession>A0AC35U3B2</accession>
<proteinExistence type="predicted"/>
<protein>
    <submittedName>
        <fullName evidence="2">PID domain-containing protein</fullName>
    </submittedName>
</protein>